<dbReference type="PANTHER" id="PTHR47099">
    <property type="entry name" value="METHYLCOBAMIDE:COM METHYLTRANSFERASE MTBA"/>
    <property type="match status" value="1"/>
</dbReference>
<organism evidence="2">
    <name type="scientific">hydrothermal vent metagenome</name>
    <dbReference type="NCBI Taxonomy" id="652676"/>
    <lineage>
        <taxon>unclassified sequences</taxon>
        <taxon>metagenomes</taxon>
        <taxon>ecological metagenomes</taxon>
    </lineage>
</organism>
<reference evidence="2" key="1">
    <citation type="submission" date="2018-06" db="EMBL/GenBank/DDBJ databases">
        <authorList>
            <person name="Zhirakovskaya E."/>
        </authorList>
    </citation>
    <scope>NUCLEOTIDE SEQUENCE</scope>
</reference>
<name>A0A3B0VAC4_9ZZZZ</name>
<dbReference type="Gene3D" id="3.20.20.210">
    <property type="match status" value="1"/>
</dbReference>
<dbReference type="InterPro" id="IPR038071">
    <property type="entry name" value="UROD/MetE-like_sf"/>
</dbReference>
<proteinExistence type="predicted"/>
<dbReference type="CDD" id="cd03465">
    <property type="entry name" value="URO-D_like"/>
    <property type="match status" value="1"/>
</dbReference>
<dbReference type="GO" id="GO:0006779">
    <property type="term" value="P:porphyrin-containing compound biosynthetic process"/>
    <property type="evidence" value="ECO:0007669"/>
    <property type="project" value="InterPro"/>
</dbReference>
<dbReference type="PANTHER" id="PTHR47099:SF1">
    <property type="entry name" value="METHYLCOBAMIDE:COM METHYLTRANSFERASE MTBA"/>
    <property type="match status" value="1"/>
</dbReference>
<protein>
    <recommendedName>
        <fullName evidence="1">Uroporphyrinogen decarboxylase (URO-D) domain-containing protein</fullName>
    </recommendedName>
</protein>
<accession>A0A3B0VAC4</accession>
<dbReference type="AlphaFoldDB" id="A0A3B0VAC4"/>
<feature type="domain" description="Uroporphyrinogen decarboxylase (URO-D)" evidence="1">
    <location>
        <begin position="10"/>
        <end position="344"/>
    </location>
</feature>
<sequence>MTNTLSDQMTPKQRMACFLQGQEVDRPPCAPLILNHAARVSGVKISEYNQDGRTMGAAHVAAFKEYGHDFIFIFSTTSTLAEAMGTRLFFPDDDAPWVEEPVVRQPADLARVRNVDPQRDGRLPVYLEATRLCCDRIGEDVFVGCVFSGPFTTAAALRGTEAFVKETYKNPELVHKLLTLALDNALIFVDAILAAGGVPVLVEPVASGSLISPVMFKKFALPYLKPIVEKIQQANLPCILHICGKTTKIVELMADTGANALSLDVIDLAEAKEKVGARVCLIGNVNPAKTMLKGGPLDVDREARACLARAGDNPAGFILSSGCEVPINTQPANIHAMIDAARSYQPQA</sequence>
<gene>
    <name evidence="2" type="ORF">MNBD_DELTA04-1492</name>
</gene>
<dbReference type="InterPro" id="IPR052024">
    <property type="entry name" value="Methanogen_methyltrans"/>
</dbReference>
<evidence type="ECO:0000259" key="1">
    <source>
        <dbReference type="Pfam" id="PF01208"/>
    </source>
</evidence>
<dbReference type="SUPFAM" id="SSF51726">
    <property type="entry name" value="UROD/MetE-like"/>
    <property type="match status" value="1"/>
</dbReference>
<evidence type="ECO:0000313" key="2">
    <source>
        <dbReference type="EMBL" id="VAW39821.1"/>
    </source>
</evidence>
<dbReference type="InterPro" id="IPR000257">
    <property type="entry name" value="Uroporphyrinogen_deCOase"/>
</dbReference>
<dbReference type="GO" id="GO:0004853">
    <property type="term" value="F:uroporphyrinogen decarboxylase activity"/>
    <property type="evidence" value="ECO:0007669"/>
    <property type="project" value="InterPro"/>
</dbReference>
<dbReference type="Pfam" id="PF01208">
    <property type="entry name" value="URO-D"/>
    <property type="match status" value="1"/>
</dbReference>
<dbReference type="EMBL" id="UOEY01000087">
    <property type="protein sequence ID" value="VAW39821.1"/>
    <property type="molecule type" value="Genomic_DNA"/>
</dbReference>